<keyword evidence="3" id="KW-0813">Transport</keyword>
<protein>
    <submittedName>
        <fullName evidence="14">Membrane fusion protein, adhesin transport system</fullName>
    </submittedName>
</protein>
<dbReference type="Gene3D" id="1.10.287.470">
    <property type="entry name" value="Helix hairpin bin"/>
    <property type="match status" value="1"/>
</dbReference>
<dbReference type="PANTHER" id="PTHR30386:SF26">
    <property type="entry name" value="TRANSPORT PROTEIN COMB"/>
    <property type="match status" value="1"/>
</dbReference>
<evidence type="ECO:0000256" key="5">
    <source>
        <dbReference type="ARBA" id="ARBA00022519"/>
    </source>
</evidence>
<feature type="domain" description="AprE-like beta-barrel" evidence="13">
    <location>
        <begin position="352"/>
        <end position="441"/>
    </location>
</feature>
<evidence type="ECO:0000256" key="3">
    <source>
        <dbReference type="ARBA" id="ARBA00022448"/>
    </source>
</evidence>
<dbReference type="NCBIfam" id="TIGR01843">
    <property type="entry name" value="type_I_hlyD"/>
    <property type="match status" value="1"/>
</dbReference>
<reference evidence="14 15" key="1">
    <citation type="submission" date="2016-10" db="EMBL/GenBank/DDBJ databases">
        <authorList>
            <person name="de Groot N.N."/>
        </authorList>
    </citation>
    <scope>NUCLEOTIDE SEQUENCE [LARGE SCALE GENOMIC DNA]</scope>
    <source>
        <strain evidence="14 15">ASO4-2</strain>
    </source>
</reference>
<name>A0A1G6CMC6_9BACT</name>
<gene>
    <name evidence="14" type="ORF">SAMN05660653_01638</name>
</gene>
<dbReference type="GO" id="GO:0009306">
    <property type="term" value="P:protein secretion"/>
    <property type="evidence" value="ECO:0007669"/>
    <property type="project" value="InterPro"/>
</dbReference>
<dbReference type="Pfam" id="PF26002">
    <property type="entry name" value="Beta-barrel_AprE"/>
    <property type="match status" value="1"/>
</dbReference>
<keyword evidence="6 11" id="KW-0812">Transmembrane</keyword>
<evidence type="ECO:0000256" key="7">
    <source>
        <dbReference type="ARBA" id="ARBA00022989"/>
    </source>
</evidence>
<keyword evidence="5" id="KW-0997">Cell inner membrane</keyword>
<dbReference type="PANTHER" id="PTHR30386">
    <property type="entry name" value="MEMBRANE FUSION SUBUNIT OF EMRAB-TOLC MULTIDRUG EFFLUX PUMP"/>
    <property type="match status" value="1"/>
</dbReference>
<dbReference type="AlphaFoldDB" id="A0A1G6CMC6"/>
<evidence type="ECO:0000313" key="14">
    <source>
        <dbReference type="EMBL" id="SDB34038.1"/>
    </source>
</evidence>
<sequence length="464" mass="51844">MKDETNTEPAPAQGPLKKPKPRELFYRMDPEDVDYATDIRASILAQSPRGGRAIVWAVLILLCGAVYWASVSEIEEVTRGEGKVIPSGQIQVVQNLEGGIISEILIRAGDTVERGQLLLRIDETRFSSSFQQSRARYLANLAKAARLQAEATGTAFIVPPEVMAESPEIGNSEKQLYDSRQNELRFAVSIRQEQLNQRRSELRELQVKLEELNRTYDLFEKELALLRPLVAKGAVSEMEVLQNERRASEMRGEMEVIRQSIPRARSRIEESTSAIQEIRLNFVNKAKADLNDVQSLLGEETAAATALRDRLDRTLVRSPVNGIVNRVLVSTLGGVVQPGMDLIEIVPAEGTLLIEARIRPSDIAFLRPAQKAMIKITAYDFTIFGGLEAKLEHIGADSITDEKGNSYYLVQLRTERNYLGTENNPLPIIPGMVATADILTGKRTVLSYLMKPILRAKYTAFRER</sequence>
<evidence type="ECO:0000256" key="1">
    <source>
        <dbReference type="ARBA" id="ARBA00004377"/>
    </source>
</evidence>
<evidence type="ECO:0000256" key="2">
    <source>
        <dbReference type="ARBA" id="ARBA00009477"/>
    </source>
</evidence>
<feature type="domain" description="AprE-like long alpha-helical hairpin" evidence="12">
    <location>
        <begin position="128"/>
        <end position="310"/>
    </location>
</feature>
<dbReference type="InterPro" id="IPR058781">
    <property type="entry name" value="HH_AprE-like"/>
</dbReference>
<dbReference type="Gene3D" id="2.40.30.170">
    <property type="match status" value="1"/>
</dbReference>
<keyword evidence="9" id="KW-0175">Coiled coil</keyword>
<dbReference type="Proteomes" id="UP000198771">
    <property type="component" value="Unassembled WGS sequence"/>
</dbReference>
<feature type="coiled-coil region" evidence="9">
    <location>
        <begin position="192"/>
        <end position="222"/>
    </location>
</feature>
<dbReference type="PRINTS" id="PR01490">
    <property type="entry name" value="RTXTOXIND"/>
</dbReference>
<evidence type="ECO:0000313" key="15">
    <source>
        <dbReference type="Proteomes" id="UP000198771"/>
    </source>
</evidence>
<feature type="transmembrane region" description="Helical" evidence="11">
    <location>
        <begin position="53"/>
        <end position="70"/>
    </location>
</feature>
<dbReference type="STRING" id="617002.SAMN05660653_01638"/>
<evidence type="ECO:0000259" key="13">
    <source>
        <dbReference type="Pfam" id="PF26002"/>
    </source>
</evidence>
<evidence type="ECO:0000256" key="4">
    <source>
        <dbReference type="ARBA" id="ARBA00022475"/>
    </source>
</evidence>
<dbReference type="EMBL" id="FMXO01000008">
    <property type="protein sequence ID" value="SDB34038.1"/>
    <property type="molecule type" value="Genomic_DNA"/>
</dbReference>
<dbReference type="GO" id="GO:0005886">
    <property type="term" value="C:plasma membrane"/>
    <property type="evidence" value="ECO:0007669"/>
    <property type="project" value="UniProtKB-SubCell"/>
</dbReference>
<dbReference type="PROSITE" id="PS00543">
    <property type="entry name" value="HLYD_FAMILY"/>
    <property type="match status" value="1"/>
</dbReference>
<dbReference type="Gene3D" id="2.40.50.100">
    <property type="match status" value="1"/>
</dbReference>
<organism evidence="14 15">
    <name type="scientific">Desulfonatronum thiosulfatophilum</name>
    <dbReference type="NCBI Taxonomy" id="617002"/>
    <lineage>
        <taxon>Bacteria</taxon>
        <taxon>Pseudomonadati</taxon>
        <taxon>Thermodesulfobacteriota</taxon>
        <taxon>Desulfovibrionia</taxon>
        <taxon>Desulfovibrionales</taxon>
        <taxon>Desulfonatronaceae</taxon>
        <taxon>Desulfonatronum</taxon>
    </lineage>
</organism>
<proteinExistence type="inferred from homology"/>
<dbReference type="InterPro" id="IPR058982">
    <property type="entry name" value="Beta-barrel_AprE"/>
</dbReference>
<evidence type="ECO:0000256" key="8">
    <source>
        <dbReference type="ARBA" id="ARBA00023136"/>
    </source>
</evidence>
<dbReference type="InterPro" id="IPR006144">
    <property type="entry name" value="Secretion_HlyD_CS"/>
</dbReference>
<dbReference type="RefSeq" id="WP_208596597.1">
    <property type="nucleotide sequence ID" value="NZ_FMXO01000008.1"/>
</dbReference>
<dbReference type="InterPro" id="IPR050739">
    <property type="entry name" value="MFP"/>
</dbReference>
<keyword evidence="4" id="KW-1003">Cell membrane</keyword>
<keyword evidence="15" id="KW-1185">Reference proteome</keyword>
<keyword evidence="8 11" id="KW-0472">Membrane</keyword>
<keyword evidence="7 11" id="KW-1133">Transmembrane helix</keyword>
<feature type="region of interest" description="Disordered" evidence="10">
    <location>
        <begin position="1"/>
        <end position="23"/>
    </location>
</feature>
<comment type="similarity">
    <text evidence="2">Belongs to the membrane fusion protein (MFP) (TC 8.A.1) family.</text>
</comment>
<evidence type="ECO:0000259" key="12">
    <source>
        <dbReference type="Pfam" id="PF25994"/>
    </source>
</evidence>
<evidence type="ECO:0000256" key="6">
    <source>
        <dbReference type="ARBA" id="ARBA00022692"/>
    </source>
</evidence>
<dbReference type="Pfam" id="PF25994">
    <property type="entry name" value="HH_AprE"/>
    <property type="match status" value="1"/>
</dbReference>
<evidence type="ECO:0000256" key="9">
    <source>
        <dbReference type="SAM" id="Coils"/>
    </source>
</evidence>
<evidence type="ECO:0000256" key="11">
    <source>
        <dbReference type="SAM" id="Phobius"/>
    </source>
</evidence>
<evidence type="ECO:0000256" key="10">
    <source>
        <dbReference type="SAM" id="MobiDB-lite"/>
    </source>
</evidence>
<accession>A0A1G6CMC6</accession>
<dbReference type="SUPFAM" id="SSF111369">
    <property type="entry name" value="HlyD-like secretion proteins"/>
    <property type="match status" value="1"/>
</dbReference>
<dbReference type="InterPro" id="IPR010129">
    <property type="entry name" value="T1SS_HlyD"/>
</dbReference>
<comment type="subcellular location">
    <subcellularLocation>
        <location evidence="1">Cell inner membrane</location>
        <topology evidence="1">Single-pass membrane protein</topology>
    </subcellularLocation>
</comment>